<evidence type="ECO:0000256" key="7">
    <source>
        <dbReference type="ARBA" id="ARBA00022723"/>
    </source>
</evidence>
<evidence type="ECO:0000256" key="9">
    <source>
        <dbReference type="ARBA" id="ARBA00022801"/>
    </source>
</evidence>
<dbReference type="VEuPathDB" id="VectorBase:LDEU014265"/>
<dbReference type="STRING" id="299467.A0A443QMG1"/>
<evidence type="ECO:0000256" key="1">
    <source>
        <dbReference type="ARBA" id="ARBA00000402"/>
    </source>
</evidence>
<evidence type="ECO:0000256" key="8">
    <source>
        <dbReference type="ARBA" id="ARBA00022759"/>
    </source>
</evidence>
<evidence type="ECO:0000256" key="10">
    <source>
        <dbReference type="ARBA" id="ARBA00022833"/>
    </source>
</evidence>
<proteinExistence type="inferred from homology"/>
<evidence type="ECO:0000256" key="2">
    <source>
        <dbReference type="ARBA" id="ARBA00001947"/>
    </source>
</evidence>
<comment type="caution">
    <text evidence="11">The sequence shown here is derived from an EMBL/GenBank/DDBJ whole genome shotgun (WGS) entry which is preliminary data.</text>
</comment>
<keyword evidence="10" id="KW-0862">Zinc</keyword>
<dbReference type="OrthoDB" id="527344at2759"/>
<evidence type="ECO:0000256" key="5">
    <source>
        <dbReference type="ARBA" id="ARBA00022694"/>
    </source>
</evidence>
<sequence>MTRFFGVDAQLGINQYDYNEGPFKDSVMEVHKINLHKNINSPLKKPRTTSEHDVCSYVCNFHDKPGELMIKKCIELKVPRGPLLGKLKEGEDVTLDDGRTILSKDVVGEPEKGPILFIIDCPTEDYVETLFASDVIADFQTKCTNT</sequence>
<keyword evidence="8" id="KW-0255">Endonuclease</keyword>
<evidence type="ECO:0000313" key="12">
    <source>
        <dbReference type="Proteomes" id="UP000288716"/>
    </source>
</evidence>
<dbReference type="SUPFAM" id="SSF56281">
    <property type="entry name" value="Metallo-hydrolase/oxidoreductase"/>
    <property type="match status" value="1"/>
</dbReference>
<name>A0A443QMG1_9ACAR</name>
<comment type="similarity">
    <text evidence="3">Belongs to the RNase Z family.</text>
</comment>
<dbReference type="PANTHER" id="PTHR12553:SF49">
    <property type="entry name" value="ZINC PHOSPHODIESTERASE ELAC PROTEIN 2"/>
    <property type="match status" value="1"/>
</dbReference>
<evidence type="ECO:0000256" key="3">
    <source>
        <dbReference type="ARBA" id="ARBA00007823"/>
    </source>
</evidence>
<dbReference type="Gene3D" id="3.60.15.10">
    <property type="entry name" value="Ribonuclease Z/Hydroxyacylglutathione hydrolase-like"/>
    <property type="match status" value="1"/>
</dbReference>
<dbReference type="GO" id="GO:1990180">
    <property type="term" value="P:mitochondrial tRNA 3'-end processing"/>
    <property type="evidence" value="ECO:0007669"/>
    <property type="project" value="TreeGrafter"/>
</dbReference>
<dbReference type="GO" id="GO:0046872">
    <property type="term" value="F:metal ion binding"/>
    <property type="evidence" value="ECO:0007669"/>
    <property type="project" value="UniProtKB-KW"/>
</dbReference>
<evidence type="ECO:0000313" key="11">
    <source>
        <dbReference type="EMBL" id="RWS04197.1"/>
    </source>
</evidence>
<organism evidence="11 12">
    <name type="scientific">Leptotrombidium deliense</name>
    <dbReference type="NCBI Taxonomy" id="299467"/>
    <lineage>
        <taxon>Eukaryota</taxon>
        <taxon>Metazoa</taxon>
        <taxon>Ecdysozoa</taxon>
        <taxon>Arthropoda</taxon>
        <taxon>Chelicerata</taxon>
        <taxon>Arachnida</taxon>
        <taxon>Acari</taxon>
        <taxon>Acariformes</taxon>
        <taxon>Trombidiformes</taxon>
        <taxon>Prostigmata</taxon>
        <taxon>Anystina</taxon>
        <taxon>Parasitengona</taxon>
        <taxon>Trombiculoidea</taxon>
        <taxon>Trombiculidae</taxon>
        <taxon>Leptotrombidium</taxon>
    </lineage>
</organism>
<dbReference type="Proteomes" id="UP000288716">
    <property type="component" value="Unassembled WGS sequence"/>
</dbReference>
<dbReference type="EMBL" id="NCKV01053923">
    <property type="protein sequence ID" value="RWS04197.1"/>
    <property type="molecule type" value="Genomic_DNA"/>
</dbReference>
<reference evidence="11 12" key="1">
    <citation type="journal article" date="2018" name="Gigascience">
        <title>Genomes of trombidid mites reveal novel predicted allergens and laterally-transferred genes associated with secondary metabolism.</title>
        <authorList>
            <person name="Dong X."/>
            <person name="Chaisiri K."/>
            <person name="Xia D."/>
            <person name="Armstrong S.D."/>
            <person name="Fang Y."/>
            <person name="Donnelly M.J."/>
            <person name="Kadowaki T."/>
            <person name="McGarry J.W."/>
            <person name="Darby A.C."/>
            <person name="Makepeace B.L."/>
        </authorList>
    </citation>
    <scope>NUCLEOTIDE SEQUENCE [LARGE SCALE GENOMIC DNA]</scope>
    <source>
        <strain evidence="11">UoL-UT</strain>
    </source>
</reference>
<dbReference type="AlphaFoldDB" id="A0A443QMG1"/>
<keyword evidence="6" id="KW-0540">Nuclease</keyword>
<comment type="cofactor">
    <cofactor evidence="2">
        <name>Zn(2+)</name>
        <dbReference type="ChEBI" id="CHEBI:29105"/>
    </cofactor>
</comment>
<comment type="catalytic activity">
    <reaction evidence="1">
        <text>Endonucleolytic cleavage of RNA, removing extra 3' nucleotides from tRNA precursor, generating 3' termini of tRNAs. A 3'-hydroxy group is left at the tRNA terminus and a 5'-phosphoryl group is left at the trailer molecule.</text>
        <dbReference type="EC" id="3.1.26.11"/>
    </reaction>
</comment>
<dbReference type="InterPro" id="IPR047151">
    <property type="entry name" value="RNZ2-like"/>
</dbReference>
<dbReference type="GO" id="GO:0005739">
    <property type="term" value="C:mitochondrion"/>
    <property type="evidence" value="ECO:0007669"/>
    <property type="project" value="TreeGrafter"/>
</dbReference>
<dbReference type="GO" id="GO:0042781">
    <property type="term" value="F:3'-tRNA processing endoribonuclease activity"/>
    <property type="evidence" value="ECO:0007669"/>
    <property type="project" value="UniProtKB-EC"/>
</dbReference>
<accession>A0A443QMG1</accession>
<dbReference type="InterPro" id="IPR036866">
    <property type="entry name" value="RibonucZ/Hydroxyglut_hydro"/>
</dbReference>
<dbReference type="EC" id="3.1.26.11" evidence="4"/>
<feature type="non-terminal residue" evidence="11">
    <location>
        <position position="146"/>
    </location>
</feature>
<evidence type="ECO:0000256" key="4">
    <source>
        <dbReference type="ARBA" id="ARBA00012477"/>
    </source>
</evidence>
<evidence type="ECO:0000256" key="6">
    <source>
        <dbReference type="ARBA" id="ARBA00022722"/>
    </source>
</evidence>
<keyword evidence="5" id="KW-0819">tRNA processing</keyword>
<keyword evidence="12" id="KW-1185">Reference proteome</keyword>
<protein>
    <recommendedName>
        <fullName evidence="4">ribonuclease Z</fullName>
        <ecNumber evidence="4">3.1.26.11</ecNumber>
    </recommendedName>
</protein>
<keyword evidence="7" id="KW-0479">Metal-binding</keyword>
<keyword evidence="9" id="KW-0378">Hydrolase</keyword>
<dbReference type="PANTHER" id="PTHR12553">
    <property type="entry name" value="ZINC PHOSPHODIESTERASE ELAC PROTEIN 2"/>
    <property type="match status" value="1"/>
</dbReference>
<gene>
    <name evidence="11" type="ORF">B4U80_12622</name>
</gene>